<protein>
    <recommendedName>
        <fullName evidence="5">SMP-30/Gluconolactonase/LRE-like region domain-containing protein</fullName>
    </recommendedName>
</protein>
<gene>
    <name evidence="1" type="ORF">AA314_05823</name>
    <name evidence="2" type="ORF">ATI61_101710</name>
</gene>
<reference evidence="2 4" key="2">
    <citation type="submission" date="2018-08" db="EMBL/GenBank/DDBJ databases">
        <title>Genomic Encyclopedia of Archaeal and Bacterial Type Strains, Phase II (KMG-II): from individual species to whole genera.</title>
        <authorList>
            <person name="Goeker M."/>
        </authorList>
    </citation>
    <scope>NUCLEOTIDE SEQUENCE [LARGE SCALE GENOMIC DNA]</scope>
    <source>
        <strain evidence="2 4">DSM 2261</strain>
    </source>
</reference>
<evidence type="ECO:0000313" key="2">
    <source>
        <dbReference type="EMBL" id="REG37723.1"/>
    </source>
</evidence>
<reference evidence="1 3" key="1">
    <citation type="submission" date="2015-05" db="EMBL/GenBank/DDBJ databases">
        <title>Genome assembly of Archangium gephyra DSM 2261.</title>
        <authorList>
            <person name="Sharma G."/>
            <person name="Subramanian S."/>
        </authorList>
    </citation>
    <scope>NUCLEOTIDE SEQUENCE [LARGE SCALE GENOMIC DNA]</scope>
    <source>
        <strain evidence="1 3">DSM 2261</strain>
    </source>
</reference>
<dbReference type="SUPFAM" id="SSF63829">
    <property type="entry name" value="Calcium-dependent phosphotriesterase"/>
    <property type="match status" value="1"/>
</dbReference>
<name>A0AAC8TFL4_9BACT</name>
<organism evidence="1 3">
    <name type="scientific">Archangium gephyra</name>
    <dbReference type="NCBI Taxonomy" id="48"/>
    <lineage>
        <taxon>Bacteria</taxon>
        <taxon>Pseudomonadati</taxon>
        <taxon>Myxococcota</taxon>
        <taxon>Myxococcia</taxon>
        <taxon>Myxococcales</taxon>
        <taxon>Cystobacterineae</taxon>
        <taxon>Archangiaceae</taxon>
        <taxon>Archangium</taxon>
    </lineage>
</organism>
<evidence type="ECO:0000313" key="3">
    <source>
        <dbReference type="Proteomes" id="UP000035579"/>
    </source>
</evidence>
<dbReference type="Proteomes" id="UP000256345">
    <property type="component" value="Unassembled WGS sequence"/>
</dbReference>
<dbReference type="InterPro" id="IPR011042">
    <property type="entry name" value="6-blade_b-propeller_TolB-like"/>
</dbReference>
<dbReference type="InterPro" id="IPR011990">
    <property type="entry name" value="TPR-like_helical_dom_sf"/>
</dbReference>
<proteinExistence type="predicted"/>
<dbReference type="KEGG" id="age:AA314_05823"/>
<evidence type="ECO:0000313" key="4">
    <source>
        <dbReference type="Proteomes" id="UP000256345"/>
    </source>
</evidence>
<dbReference type="AlphaFoldDB" id="A0AAC8TFL4"/>
<accession>A0AAC8TFL4</accession>
<sequence length="442" mass="47397">MHARSLILLVALVSSGCAVRPTASTPSSSGVLSRSEVEALSATYLQAGGSLVQGDLPAFASTLTRALELNPGDESLVYDIAATLAQAGRTEESLAWLDKLVAMRSNLIPQDRDFPGLQGERYQRIVQALQGNTPASRSTTAFTLSERDLIPEGIAHDPVTGTFFVSSILKRKVIAIRPDGSVSDFATSEAQLDSVLGMRVDPARRVLWVNSYASPNMLGFDESLRGRSTLHKFELTTGRQLARFVRGPGGRHLLNDIALSASGDVLLTDSEAGEVLKLRADAPEGTPFEVLVPSGHLFYPNGLTLSDDGKSLFVADFVNGLTVLRLDSGERFTLAHPRGVSTHGLDGLYFHQGSLVGVHNGNGPGRIIRFVLSDSRDSIVRTEVLESNHPSFQLPTTGVLVGNALYFIANSQLRSVGADGKYLPAEKLQPVSILRVSVAREN</sequence>
<keyword evidence="4" id="KW-1185">Reference proteome</keyword>
<dbReference type="Proteomes" id="UP000035579">
    <property type="component" value="Chromosome"/>
</dbReference>
<dbReference type="RefSeq" id="WP_047858073.1">
    <property type="nucleotide sequence ID" value="NZ_CP011509.1"/>
</dbReference>
<dbReference type="EMBL" id="CP011509">
    <property type="protein sequence ID" value="AKJ04197.1"/>
    <property type="molecule type" value="Genomic_DNA"/>
</dbReference>
<dbReference type="EMBL" id="QUMU01000001">
    <property type="protein sequence ID" value="REG37723.1"/>
    <property type="molecule type" value="Genomic_DNA"/>
</dbReference>
<dbReference type="Gene3D" id="2.120.10.30">
    <property type="entry name" value="TolB, C-terminal domain"/>
    <property type="match status" value="1"/>
</dbReference>
<dbReference type="PROSITE" id="PS51257">
    <property type="entry name" value="PROKAR_LIPOPROTEIN"/>
    <property type="match status" value="1"/>
</dbReference>
<evidence type="ECO:0000313" key="1">
    <source>
        <dbReference type="EMBL" id="AKJ04197.1"/>
    </source>
</evidence>
<dbReference type="Gene3D" id="1.25.40.10">
    <property type="entry name" value="Tetratricopeptide repeat domain"/>
    <property type="match status" value="1"/>
</dbReference>
<dbReference type="SUPFAM" id="SSF48452">
    <property type="entry name" value="TPR-like"/>
    <property type="match status" value="1"/>
</dbReference>
<evidence type="ECO:0008006" key="5">
    <source>
        <dbReference type="Google" id="ProtNLM"/>
    </source>
</evidence>